<evidence type="ECO:0000259" key="4">
    <source>
        <dbReference type="Pfam" id="PF25289"/>
    </source>
</evidence>
<dbReference type="RefSeq" id="XP_046115063.1">
    <property type="nucleotide sequence ID" value="XM_046258838.1"/>
</dbReference>
<dbReference type="Pfam" id="PF25289">
    <property type="entry name" value="DUF7877"/>
    <property type="match status" value="1"/>
</dbReference>
<dbReference type="GeneID" id="70289741"/>
<keyword evidence="1" id="KW-0175">Coiled coil</keyword>
<dbReference type="Proteomes" id="UP000887229">
    <property type="component" value="Unassembled WGS sequence"/>
</dbReference>
<reference evidence="5" key="1">
    <citation type="journal article" date="2021" name="IMA Fungus">
        <title>Genomic characterization of three marine fungi, including Emericellopsis atlantica sp. nov. with signatures of a generalist lifestyle and marine biomass degradation.</title>
        <authorList>
            <person name="Hagestad O.C."/>
            <person name="Hou L."/>
            <person name="Andersen J.H."/>
            <person name="Hansen E.H."/>
            <person name="Altermark B."/>
            <person name="Li C."/>
            <person name="Kuhnert E."/>
            <person name="Cox R.J."/>
            <person name="Crous P.W."/>
            <person name="Spatafora J.W."/>
            <person name="Lail K."/>
            <person name="Amirebrahimi M."/>
            <person name="Lipzen A."/>
            <person name="Pangilinan J."/>
            <person name="Andreopoulos W."/>
            <person name="Hayes R.D."/>
            <person name="Ng V."/>
            <person name="Grigoriev I.V."/>
            <person name="Jackson S.A."/>
            <person name="Sutton T.D.S."/>
            <person name="Dobson A.D.W."/>
            <person name="Rama T."/>
        </authorList>
    </citation>
    <scope>NUCLEOTIDE SEQUENCE</scope>
    <source>
        <strain evidence="5">TS7</strain>
    </source>
</reference>
<evidence type="ECO:0000256" key="1">
    <source>
        <dbReference type="SAM" id="Coils"/>
    </source>
</evidence>
<name>A0A9P7ZFH3_9HYPO</name>
<feature type="compositionally biased region" description="Low complexity" evidence="2">
    <location>
        <begin position="544"/>
        <end position="567"/>
    </location>
</feature>
<keyword evidence="6" id="KW-1185">Reference proteome</keyword>
<feature type="compositionally biased region" description="Low complexity" evidence="2">
    <location>
        <begin position="743"/>
        <end position="759"/>
    </location>
</feature>
<organism evidence="5 6">
    <name type="scientific">Emericellopsis atlantica</name>
    <dbReference type="NCBI Taxonomy" id="2614577"/>
    <lineage>
        <taxon>Eukaryota</taxon>
        <taxon>Fungi</taxon>
        <taxon>Dikarya</taxon>
        <taxon>Ascomycota</taxon>
        <taxon>Pezizomycotina</taxon>
        <taxon>Sordariomycetes</taxon>
        <taxon>Hypocreomycetidae</taxon>
        <taxon>Hypocreales</taxon>
        <taxon>Bionectriaceae</taxon>
        <taxon>Emericellopsis</taxon>
    </lineage>
</organism>
<feature type="region of interest" description="Disordered" evidence="2">
    <location>
        <begin position="78"/>
        <end position="108"/>
    </location>
</feature>
<feature type="coiled-coil region" evidence="1">
    <location>
        <begin position="420"/>
        <end position="447"/>
    </location>
</feature>
<feature type="compositionally biased region" description="Basic and acidic residues" evidence="2">
    <location>
        <begin position="784"/>
        <end position="795"/>
    </location>
</feature>
<evidence type="ECO:0000256" key="2">
    <source>
        <dbReference type="SAM" id="MobiDB-lite"/>
    </source>
</evidence>
<dbReference type="InterPro" id="IPR057199">
    <property type="entry name" value="DUF7877"/>
</dbReference>
<dbReference type="Pfam" id="PF25009">
    <property type="entry name" value="DUF7785"/>
    <property type="match status" value="1"/>
</dbReference>
<proteinExistence type="predicted"/>
<evidence type="ECO:0000313" key="6">
    <source>
        <dbReference type="Proteomes" id="UP000887229"/>
    </source>
</evidence>
<feature type="compositionally biased region" description="Polar residues" evidence="2">
    <location>
        <begin position="605"/>
        <end position="650"/>
    </location>
</feature>
<evidence type="ECO:0000313" key="5">
    <source>
        <dbReference type="EMBL" id="KAG9251139.1"/>
    </source>
</evidence>
<comment type="caution">
    <text evidence="5">The sequence shown here is derived from an EMBL/GenBank/DDBJ whole genome shotgun (WGS) entry which is preliminary data.</text>
</comment>
<dbReference type="AlphaFoldDB" id="A0A9P7ZFH3"/>
<feature type="compositionally biased region" description="Low complexity" evidence="2">
    <location>
        <begin position="681"/>
        <end position="702"/>
    </location>
</feature>
<feature type="region of interest" description="Disordered" evidence="2">
    <location>
        <begin position="542"/>
        <end position="824"/>
    </location>
</feature>
<accession>A0A9P7ZFH3</accession>
<evidence type="ECO:0000259" key="3">
    <source>
        <dbReference type="Pfam" id="PF25009"/>
    </source>
</evidence>
<gene>
    <name evidence="5" type="ORF">F5Z01DRAFT_294833</name>
</gene>
<sequence length="840" mass="92181">MAQMAVTAPDGTQAALDHIDANPPVAPGKRKRDSAEADGIADNEQDAKAAIGTEFRRDQVALIDTCFRVLQSFDLEPPLLKRPLPDITPDDEPDTKRQKSAEPPTLRSIDDKFTGHFYAHVSDLVNDVAAVVKSSLAEAESQGSSGADLVARIRDFRTKAVGLLRREEAYPQTSSGSANDLDDDSDAREVLSLFGLAPQEKRLFSSLADSRAAHLSDASLPAGVSLTRVYPSTSQERVLTLGELFPAPRALPPLQPPKQPKTQAKGNQLDFYHPELTDKSQYWSNSYFGSKLSAGHYLDYSHATPSASAKARQHERVKSLAGKKPSATEVQMSEMETLFRGAFSSFAPCKDDSTAVVPASVAGRVWWQRAGQQNFQNMIEVDYYGLDDGAQTANDVDLDESAIREAIDNWDEAVVDPTLEDAMGAKRDDAEKEVEEILDEVSDLIETLASYQRIRNLNLPNSQNRQSSDPVAGDMLATAGPQVAEEERATYQVLKAQLSLIIKTLPPYAVAKLNGDQLNDLLISTKLEVSTDQYKGVMEEDDAAAQARLRAQQTAQASQRQPQRTPSMSYANHYQPSNQYGTPQRPASQSQQYYRGGPTPGFHGNYQQQRQQYPTASTPQQRPPSNQYSRPNGFPSQYASQLSKAQTPFGHQNMPQYANQQQRQQYGQMAQQGTPGTSRFSQYQTPSYPQQQQQAGTPGQGTFSQYTNGSGVQHQQGLSPSPRMQHQQPPQRYGTPNQAPRYQGGPTPQPTAQQQPTQQSLGYHTVMPESQQQAVLEQARARVTAHERAANHMDKSVAVPPRANSGTPTPLGANGTPIPRKVTPVPLPQMVAHQQQQKPS</sequence>
<feature type="compositionally biased region" description="Low complexity" evidence="2">
    <location>
        <begin position="652"/>
        <end position="673"/>
    </location>
</feature>
<feature type="domain" description="DUF7785" evidence="3">
    <location>
        <begin position="431"/>
        <end position="529"/>
    </location>
</feature>
<feature type="compositionally biased region" description="Polar residues" evidence="2">
    <location>
        <begin position="703"/>
        <end position="740"/>
    </location>
</feature>
<feature type="region of interest" description="Disordered" evidence="2">
    <location>
        <begin position="1"/>
        <end position="46"/>
    </location>
</feature>
<dbReference type="EMBL" id="MU251270">
    <property type="protein sequence ID" value="KAG9251139.1"/>
    <property type="molecule type" value="Genomic_DNA"/>
</dbReference>
<dbReference type="OrthoDB" id="5354458at2759"/>
<feature type="compositionally biased region" description="Polar residues" evidence="2">
    <location>
        <begin position="568"/>
        <end position="593"/>
    </location>
</feature>
<feature type="domain" description="DUF7877" evidence="4">
    <location>
        <begin position="60"/>
        <end position="160"/>
    </location>
</feature>
<dbReference type="InterPro" id="IPR056687">
    <property type="entry name" value="DUF7785"/>
</dbReference>
<protein>
    <submittedName>
        <fullName evidence="5">Uncharacterized protein</fullName>
    </submittedName>
</protein>